<keyword evidence="5" id="KW-1185">Reference proteome</keyword>
<evidence type="ECO:0000256" key="3">
    <source>
        <dbReference type="SAM" id="SignalP"/>
    </source>
</evidence>
<comment type="caution">
    <text evidence="4">The sequence shown here is derived from an EMBL/GenBank/DDBJ whole genome shotgun (WGS) entry which is preliminary data.</text>
</comment>
<feature type="chain" id="PRO_5001600991" evidence="3">
    <location>
        <begin position="28"/>
        <end position="226"/>
    </location>
</feature>
<dbReference type="AlphaFoldDB" id="A0A061IS21"/>
<keyword evidence="2" id="KW-0812">Transmembrane</keyword>
<reference evidence="4 5" key="1">
    <citation type="submission" date="2013-07" db="EMBL/GenBank/DDBJ databases">
        <authorList>
            <person name="Stoco P.H."/>
            <person name="Wagner G."/>
            <person name="Gerber A."/>
            <person name="Zaha A."/>
            <person name="Thompson C."/>
            <person name="Bartholomeu D.C."/>
            <person name="Luckemeyer D.D."/>
            <person name="Bahia D."/>
            <person name="Loreto E."/>
            <person name="Prestes E.B."/>
            <person name="Lima F.M."/>
            <person name="Rodrigues-Luiz G."/>
            <person name="Vallejo G.A."/>
            <person name="Filho J.F."/>
            <person name="Monteiro K.M."/>
            <person name="Tyler K.M."/>
            <person name="de Almeida L.G."/>
            <person name="Ortiz M.F."/>
            <person name="Siervo M.A."/>
            <person name="de Moraes M.H."/>
            <person name="Cunha O.L."/>
            <person name="Mendonca-Neto R."/>
            <person name="Silva R."/>
            <person name="Teixeira S.M."/>
            <person name="Murta S.M."/>
            <person name="Sincero T.C."/>
            <person name="Mendes T.A."/>
            <person name="Urmenyi T.P."/>
            <person name="Silva V.G."/>
            <person name="da Rocha W.D."/>
            <person name="Andersson B."/>
            <person name="Romanha A.J."/>
            <person name="Steindel M."/>
            <person name="de Vasconcelos A.T."/>
            <person name="Grisard E.C."/>
        </authorList>
    </citation>
    <scope>NUCLEOTIDE SEQUENCE [LARGE SCALE GENOMIC DNA]</scope>
    <source>
        <strain evidence="4 5">SC58</strain>
    </source>
</reference>
<evidence type="ECO:0000313" key="5">
    <source>
        <dbReference type="Proteomes" id="UP000031737"/>
    </source>
</evidence>
<organism evidence="4 5">
    <name type="scientific">Trypanosoma rangeli SC58</name>
    <dbReference type="NCBI Taxonomy" id="429131"/>
    <lineage>
        <taxon>Eukaryota</taxon>
        <taxon>Discoba</taxon>
        <taxon>Euglenozoa</taxon>
        <taxon>Kinetoplastea</taxon>
        <taxon>Metakinetoplastina</taxon>
        <taxon>Trypanosomatida</taxon>
        <taxon>Trypanosomatidae</taxon>
        <taxon>Trypanosoma</taxon>
        <taxon>Herpetosoma</taxon>
    </lineage>
</organism>
<sequence length="226" mass="24658">MSQRPLRFQPYLLLRFCLPSFPVPAWWQVCERSAHTGSTGPCCLPCGAAAVVSLHAGVPPTSACLAPVPPLGGLLLRCNSALDLYATTSDEKGNAQVAGNKVQSACLKESGGRQAAAPHFTENNNNIETGKQNKTKQHFLPELSKLSPSHYTRHATLLLFLVVVVYIYIYMGMRVRISVNVASPPTQKYEGQRGRGDASDATYTHTNNPSAKPCKKKKRSYKPFSQ</sequence>
<feature type="compositionally biased region" description="Basic residues" evidence="1">
    <location>
        <begin position="213"/>
        <end position="226"/>
    </location>
</feature>
<protein>
    <submittedName>
        <fullName evidence="4">Uncharacterized protein</fullName>
    </submittedName>
</protein>
<keyword evidence="2" id="KW-0472">Membrane</keyword>
<evidence type="ECO:0000256" key="1">
    <source>
        <dbReference type="SAM" id="MobiDB-lite"/>
    </source>
</evidence>
<evidence type="ECO:0000256" key="2">
    <source>
        <dbReference type="SAM" id="Phobius"/>
    </source>
</evidence>
<name>A0A061IS21_TRYRA</name>
<keyword evidence="3" id="KW-0732">Signal</keyword>
<accession>A0A061IS21</accession>
<keyword evidence="2" id="KW-1133">Transmembrane helix</keyword>
<dbReference type="EMBL" id="AUPL01007517">
    <property type="protein sequence ID" value="ESL05034.1"/>
    <property type="molecule type" value="Genomic_DNA"/>
</dbReference>
<evidence type="ECO:0000313" key="4">
    <source>
        <dbReference type="EMBL" id="ESL05034.1"/>
    </source>
</evidence>
<dbReference type="VEuPathDB" id="TriTrypDB:TRSC58_07368"/>
<feature type="signal peptide" evidence="3">
    <location>
        <begin position="1"/>
        <end position="27"/>
    </location>
</feature>
<proteinExistence type="predicted"/>
<gene>
    <name evidence="4" type="ORF">TRSC58_07368</name>
</gene>
<dbReference type="Proteomes" id="UP000031737">
    <property type="component" value="Unassembled WGS sequence"/>
</dbReference>
<feature type="transmembrane region" description="Helical" evidence="2">
    <location>
        <begin position="155"/>
        <end position="173"/>
    </location>
</feature>
<feature type="region of interest" description="Disordered" evidence="1">
    <location>
        <begin position="185"/>
        <end position="226"/>
    </location>
</feature>